<dbReference type="AlphaFoldDB" id="A0A3N2PJP8"/>
<keyword evidence="2" id="KW-1185">Reference proteome</keyword>
<gene>
    <name evidence="1" type="ORF">SODALDRAFT_382401</name>
</gene>
<name>A0A3N2PJP8_SODAK</name>
<dbReference type="EMBL" id="ML119068">
    <property type="protein sequence ID" value="ROT34604.1"/>
    <property type="molecule type" value="Genomic_DNA"/>
</dbReference>
<sequence>MPSGRARRGHAPGVVVPVISTLWQVGGDANLAAVGGGVCSWVVLNADFESETLDSQPVSEHNHPTALNFMRAAPGLYLPNLPLYPQGVRPYFPQSSPAFPQYPPCWTVCTSTRQIDLLEVRPIEELSTGVPTAQISSHEEIYVLKHIERKLYMAQDSEALEKELQVLEKVGQNNIVKLVASVVPRSYDNSYRREEHKLIQQNQPKDIFVALTRARSLLEDHNGVPQAQGLQCIRTMTSDIGKDRMGSK</sequence>
<dbReference type="RefSeq" id="XP_028462410.1">
    <property type="nucleotide sequence ID" value="XM_028615229.1"/>
</dbReference>
<accession>A0A3N2PJP8</accession>
<protein>
    <submittedName>
        <fullName evidence="1">Uncharacterized protein</fullName>
    </submittedName>
</protein>
<evidence type="ECO:0000313" key="1">
    <source>
        <dbReference type="EMBL" id="ROT34604.1"/>
    </source>
</evidence>
<dbReference type="GeneID" id="39583706"/>
<proteinExistence type="predicted"/>
<dbReference type="OrthoDB" id="4062651at2759"/>
<dbReference type="Proteomes" id="UP000272025">
    <property type="component" value="Unassembled WGS sequence"/>
</dbReference>
<organism evidence="1 2">
    <name type="scientific">Sodiomyces alkalinus (strain CBS 110278 / VKM F-3762 / F11)</name>
    <name type="common">Alkaliphilic filamentous fungus</name>
    <dbReference type="NCBI Taxonomy" id="1314773"/>
    <lineage>
        <taxon>Eukaryota</taxon>
        <taxon>Fungi</taxon>
        <taxon>Dikarya</taxon>
        <taxon>Ascomycota</taxon>
        <taxon>Pezizomycotina</taxon>
        <taxon>Sordariomycetes</taxon>
        <taxon>Hypocreomycetidae</taxon>
        <taxon>Glomerellales</taxon>
        <taxon>Plectosphaerellaceae</taxon>
        <taxon>Sodiomyces</taxon>
    </lineage>
</organism>
<evidence type="ECO:0000313" key="2">
    <source>
        <dbReference type="Proteomes" id="UP000272025"/>
    </source>
</evidence>
<dbReference type="STRING" id="1314773.A0A3N2PJP8"/>
<reference evidence="1 2" key="1">
    <citation type="journal article" date="2018" name="Mol. Ecol.">
        <title>The obligate alkalophilic soda-lake fungus Sodiomyces alkalinus has shifted to a protein diet.</title>
        <authorList>
            <person name="Grum-Grzhimaylo A.A."/>
            <person name="Falkoski D.L."/>
            <person name="van den Heuvel J."/>
            <person name="Valero-Jimenez C.A."/>
            <person name="Min B."/>
            <person name="Choi I.G."/>
            <person name="Lipzen A."/>
            <person name="Daum C.G."/>
            <person name="Aanen D.K."/>
            <person name="Tsang A."/>
            <person name="Henrissat B."/>
            <person name="Bilanenko E.N."/>
            <person name="de Vries R.P."/>
            <person name="van Kan J.A.L."/>
            <person name="Grigoriev I.V."/>
            <person name="Debets A.J.M."/>
        </authorList>
    </citation>
    <scope>NUCLEOTIDE SEQUENCE [LARGE SCALE GENOMIC DNA]</scope>
    <source>
        <strain evidence="1 2">F11</strain>
    </source>
</reference>